<evidence type="ECO:0000256" key="2">
    <source>
        <dbReference type="SAM" id="Phobius"/>
    </source>
</evidence>
<feature type="compositionally biased region" description="Polar residues" evidence="1">
    <location>
        <begin position="271"/>
        <end position="287"/>
    </location>
</feature>
<dbReference type="EMBL" id="JARBDR010000903">
    <property type="protein sequence ID" value="KAJ8304553.1"/>
    <property type="molecule type" value="Genomic_DNA"/>
</dbReference>
<gene>
    <name evidence="3" type="ORF">KUTeg_018136</name>
</gene>
<evidence type="ECO:0000313" key="3">
    <source>
        <dbReference type="EMBL" id="KAJ8304553.1"/>
    </source>
</evidence>
<name>A0ABQ9EGZ7_TEGGR</name>
<proteinExistence type="predicted"/>
<protein>
    <submittedName>
        <fullName evidence="3">Uncharacterized protein</fullName>
    </submittedName>
</protein>
<feature type="transmembrane region" description="Helical" evidence="2">
    <location>
        <begin position="412"/>
        <end position="436"/>
    </location>
</feature>
<keyword evidence="2" id="KW-0472">Membrane</keyword>
<feature type="region of interest" description="Disordered" evidence="1">
    <location>
        <begin position="318"/>
        <end position="342"/>
    </location>
</feature>
<evidence type="ECO:0000256" key="1">
    <source>
        <dbReference type="SAM" id="MobiDB-lite"/>
    </source>
</evidence>
<accession>A0ABQ9EGZ7</accession>
<organism evidence="3 4">
    <name type="scientific">Tegillarca granosa</name>
    <name type="common">Malaysian cockle</name>
    <name type="synonym">Anadara granosa</name>
    <dbReference type="NCBI Taxonomy" id="220873"/>
    <lineage>
        <taxon>Eukaryota</taxon>
        <taxon>Metazoa</taxon>
        <taxon>Spiralia</taxon>
        <taxon>Lophotrochozoa</taxon>
        <taxon>Mollusca</taxon>
        <taxon>Bivalvia</taxon>
        <taxon>Autobranchia</taxon>
        <taxon>Pteriomorphia</taxon>
        <taxon>Arcoida</taxon>
        <taxon>Arcoidea</taxon>
        <taxon>Arcidae</taxon>
        <taxon>Tegillarca</taxon>
    </lineage>
</organism>
<sequence length="437" mass="48625">MDNVSVEDIGRLYRRGSDVDLQAIFGGHISGKRSQNGKINPVFLDGMLQSSEKGDNSLNSKNGIITGRSSNGIDTNLYKNISNSDSKRDLNMASTEIVNGNSQQELRQDSLKVTTNEDVCVGDIVIENGLKNPSFDSEEESGLYSVMKTVKNSKANTSDYEIQKFGETDNKKDIGINGELIVSNVTVVNHMDNTVVNISDQISSNQSDWPEIDDLVLSEVDHNQNKKTPSVVEKSKDLASTSGLKGENHVFIVSDKSGEVLLNQGVGSSSVEQIKNEKNSPINTNSKHSQEKESGEVLHHSEPKVHKSILVHTCSTEEHEHEHRKANGTVTEQKSVKFSKDTVDNEEKPKKYKKEKIFISNIYQGRITNNATVAKSNPAFLDDDGLERSLTDDEKAARYSFRKIRTTEGQCVFVVLFCLFFFFFIIICLLFMAFIIL</sequence>
<feature type="region of interest" description="Disordered" evidence="1">
    <location>
        <begin position="271"/>
        <end position="301"/>
    </location>
</feature>
<reference evidence="3 4" key="1">
    <citation type="submission" date="2022-12" db="EMBL/GenBank/DDBJ databases">
        <title>Chromosome-level genome of Tegillarca granosa.</title>
        <authorList>
            <person name="Kim J."/>
        </authorList>
    </citation>
    <scope>NUCLEOTIDE SEQUENCE [LARGE SCALE GENOMIC DNA]</scope>
    <source>
        <strain evidence="3">Teg-2019</strain>
        <tissue evidence="3">Adductor muscle</tissue>
    </source>
</reference>
<comment type="caution">
    <text evidence="3">The sequence shown here is derived from an EMBL/GenBank/DDBJ whole genome shotgun (WGS) entry which is preliminary data.</text>
</comment>
<keyword evidence="4" id="KW-1185">Reference proteome</keyword>
<keyword evidence="2" id="KW-0812">Transmembrane</keyword>
<keyword evidence="2" id="KW-1133">Transmembrane helix</keyword>
<dbReference type="Proteomes" id="UP001217089">
    <property type="component" value="Unassembled WGS sequence"/>
</dbReference>
<feature type="compositionally biased region" description="Basic and acidic residues" evidence="1">
    <location>
        <begin position="288"/>
        <end position="301"/>
    </location>
</feature>
<evidence type="ECO:0000313" key="4">
    <source>
        <dbReference type="Proteomes" id="UP001217089"/>
    </source>
</evidence>